<dbReference type="AlphaFoldDB" id="A0A9P9HNL8"/>
<protein>
    <submittedName>
        <fullName evidence="2">Uncharacterized protein</fullName>
    </submittedName>
</protein>
<name>A0A9P9HNL8_FUSSL</name>
<evidence type="ECO:0000313" key="3">
    <source>
        <dbReference type="Proteomes" id="UP000736672"/>
    </source>
</evidence>
<proteinExistence type="predicted"/>
<comment type="caution">
    <text evidence="2">The sequence shown here is derived from an EMBL/GenBank/DDBJ whole genome shotgun (WGS) entry which is preliminary data.</text>
</comment>
<accession>A0A9P9HNL8</accession>
<keyword evidence="3" id="KW-1185">Reference proteome</keyword>
<evidence type="ECO:0000313" key="2">
    <source>
        <dbReference type="EMBL" id="KAH7260288.1"/>
    </source>
</evidence>
<keyword evidence="1" id="KW-0472">Membrane</keyword>
<reference evidence="2" key="1">
    <citation type="journal article" date="2021" name="Nat. Commun.">
        <title>Genetic determinants of endophytism in the Arabidopsis root mycobiome.</title>
        <authorList>
            <person name="Mesny F."/>
            <person name="Miyauchi S."/>
            <person name="Thiergart T."/>
            <person name="Pickel B."/>
            <person name="Atanasova L."/>
            <person name="Karlsson M."/>
            <person name="Huettel B."/>
            <person name="Barry K.W."/>
            <person name="Haridas S."/>
            <person name="Chen C."/>
            <person name="Bauer D."/>
            <person name="Andreopoulos W."/>
            <person name="Pangilinan J."/>
            <person name="LaButti K."/>
            <person name="Riley R."/>
            <person name="Lipzen A."/>
            <person name="Clum A."/>
            <person name="Drula E."/>
            <person name="Henrissat B."/>
            <person name="Kohler A."/>
            <person name="Grigoriev I.V."/>
            <person name="Martin F.M."/>
            <person name="Hacquard S."/>
        </authorList>
    </citation>
    <scope>NUCLEOTIDE SEQUENCE</scope>
    <source>
        <strain evidence="2">FSSC 5 MPI-SDFR-AT-0091</strain>
    </source>
</reference>
<keyword evidence="1" id="KW-1133">Transmembrane helix</keyword>
<evidence type="ECO:0000256" key="1">
    <source>
        <dbReference type="SAM" id="Phobius"/>
    </source>
</evidence>
<feature type="transmembrane region" description="Helical" evidence="1">
    <location>
        <begin position="81"/>
        <end position="102"/>
    </location>
</feature>
<sequence length="177" mass="19505">MGVNSLFGGGIRMLFKRAGSRLAPAVVMLCLLESVTRTKYTHTFIVVGRQSVNQSAGRRAALHICNTPFSLSFQAATFVDFFFYLPSFAGSLCVSFAIWSLFSLETLSRDGATTTLLLLTTRCLGKIQRSSKRLTTTRSTSDNKRLGLRTSVRPLERLTSKQRLALKTGTSVITSRI</sequence>
<keyword evidence="1" id="KW-0812">Transmembrane</keyword>
<gene>
    <name evidence="2" type="ORF">B0J15DRAFT_283260</name>
</gene>
<organism evidence="2 3">
    <name type="scientific">Fusarium solani</name>
    <name type="common">Filamentous fungus</name>
    <dbReference type="NCBI Taxonomy" id="169388"/>
    <lineage>
        <taxon>Eukaryota</taxon>
        <taxon>Fungi</taxon>
        <taxon>Dikarya</taxon>
        <taxon>Ascomycota</taxon>
        <taxon>Pezizomycotina</taxon>
        <taxon>Sordariomycetes</taxon>
        <taxon>Hypocreomycetidae</taxon>
        <taxon>Hypocreales</taxon>
        <taxon>Nectriaceae</taxon>
        <taxon>Fusarium</taxon>
        <taxon>Fusarium solani species complex</taxon>
    </lineage>
</organism>
<dbReference type="Proteomes" id="UP000736672">
    <property type="component" value="Unassembled WGS sequence"/>
</dbReference>
<dbReference type="EMBL" id="JAGTJS010000008">
    <property type="protein sequence ID" value="KAH7260288.1"/>
    <property type="molecule type" value="Genomic_DNA"/>
</dbReference>